<feature type="signal peptide" evidence="5">
    <location>
        <begin position="1"/>
        <end position="24"/>
    </location>
</feature>
<keyword evidence="4" id="KW-0029">Amino-acid transport</keyword>
<name>A0A7G9RIL9_9BURK</name>
<evidence type="ECO:0000259" key="6">
    <source>
        <dbReference type="Pfam" id="PF13458"/>
    </source>
</evidence>
<gene>
    <name evidence="7" type="ORF">H9K76_12265</name>
</gene>
<protein>
    <submittedName>
        <fullName evidence="7">High-affinity branched-chain amino acid ABC transporter substrate-binding protein</fullName>
    </submittedName>
</protein>
<dbReference type="GO" id="GO:0006865">
    <property type="term" value="P:amino acid transport"/>
    <property type="evidence" value="ECO:0007669"/>
    <property type="project" value="UniProtKB-KW"/>
</dbReference>
<keyword evidence="8" id="KW-1185">Reference proteome</keyword>
<dbReference type="PANTHER" id="PTHR47151">
    <property type="entry name" value="LEU/ILE/VAL-BINDING ABC TRANSPORTER SUBUNIT"/>
    <property type="match status" value="1"/>
</dbReference>
<keyword evidence="3 5" id="KW-0732">Signal</keyword>
<evidence type="ECO:0000256" key="3">
    <source>
        <dbReference type="ARBA" id="ARBA00022729"/>
    </source>
</evidence>
<dbReference type="PRINTS" id="PR00337">
    <property type="entry name" value="LEUILEVALBP"/>
</dbReference>
<dbReference type="RefSeq" id="WP_187595717.1">
    <property type="nucleotide sequence ID" value="NZ_CP060714.1"/>
</dbReference>
<accession>A0A7G9RIL9</accession>
<reference evidence="7 8" key="1">
    <citation type="submission" date="2020-08" db="EMBL/GenBank/DDBJ databases">
        <title>Genome sequence of Diaphorobacter ruginosibacter DSM 27467T.</title>
        <authorList>
            <person name="Hyun D.-W."/>
            <person name="Bae J.-W."/>
        </authorList>
    </citation>
    <scope>NUCLEOTIDE SEQUENCE [LARGE SCALE GENOMIC DNA]</scope>
    <source>
        <strain evidence="7 8">DSM 27467</strain>
    </source>
</reference>
<dbReference type="SUPFAM" id="SSF53822">
    <property type="entry name" value="Periplasmic binding protein-like I"/>
    <property type="match status" value="1"/>
</dbReference>
<feature type="domain" description="Leucine-binding protein" evidence="6">
    <location>
        <begin position="29"/>
        <end position="367"/>
    </location>
</feature>
<evidence type="ECO:0000256" key="2">
    <source>
        <dbReference type="ARBA" id="ARBA00022448"/>
    </source>
</evidence>
<dbReference type="Proteomes" id="UP000515811">
    <property type="component" value="Chromosome"/>
</dbReference>
<evidence type="ECO:0000256" key="4">
    <source>
        <dbReference type="ARBA" id="ARBA00022970"/>
    </source>
</evidence>
<dbReference type="Gene3D" id="3.40.50.2300">
    <property type="match status" value="2"/>
</dbReference>
<feature type="chain" id="PRO_5029022998" evidence="5">
    <location>
        <begin position="25"/>
        <end position="373"/>
    </location>
</feature>
<evidence type="ECO:0000313" key="8">
    <source>
        <dbReference type="Proteomes" id="UP000515811"/>
    </source>
</evidence>
<evidence type="ECO:0000313" key="7">
    <source>
        <dbReference type="EMBL" id="QNN55444.1"/>
    </source>
</evidence>
<sequence>MQRKTMIRLSISLAVATLAGAVHAQSKEPILIGVPAPMTGPNTQYGDELKAGVLTAIDAMNAAGGVQGRQYKPVLIDDACEPKQAVPAANKVLNSGAKFAVAHVCSGVTVPASRVYEDERIVAITPGATAPQITDNLKGHYFFRTIGRDDEQGPFAAKFIAEKLKPKSVVILHDKQTYGSGVAQNVKASLEKAKVPILSYEGINAGDSDYSAVITKIKTLKPELVYFGGYHPEMGLLLRQAREQGLKVRFMGPEGVYNQGLMEIAGPSSEGMLFSFPADFSENPANKTIVEAFKKANRPFNGAYQMPSYAAMQVLDASIKAVGTDPKKVADYMHANSFDTTIGKVAFDAKGDLKNFEFVVFEIQKDGSRKVIK</sequence>
<comment type="similarity">
    <text evidence="1">Belongs to the leucine-binding protein family.</text>
</comment>
<keyword evidence="2" id="KW-0813">Transport</keyword>
<dbReference type="InterPro" id="IPR000709">
    <property type="entry name" value="Leu_Ile_Val-bd"/>
</dbReference>
<proteinExistence type="inferred from homology"/>
<dbReference type="PANTHER" id="PTHR47151:SF3">
    <property type="entry name" value="LEUCINE-SPECIFIC-BINDING PROTEIN"/>
    <property type="match status" value="1"/>
</dbReference>
<dbReference type="InterPro" id="IPR028081">
    <property type="entry name" value="Leu-bd"/>
</dbReference>
<dbReference type="CDD" id="cd06342">
    <property type="entry name" value="PBP1_ABC_LIVBP-like"/>
    <property type="match status" value="1"/>
</dbReference>
<dbReference type="KEGG" id="drg:H9K76_12265"/>
<dbReference type="Pfam" id="PF13458">
    <property type="entry name" value="Peripla_BP_6"/>
    <property type="match status" value="1"/>
</dbReference>
<dbReference type="NCBIfam" id="NF011933">
    <property type="entry name" value="PRK15404.1"/>
    <property type="match status" value="1"/>
</dbReference>
<dbReference type="EMBL" id="CP060714">
    <property type="protein sequence ID" value="QNN55444.1"/>
    <property type="molecule type" value="Genomic_DNA"/>
</dbReference>
<organism evidence="7 8">
    <name type="scientific">Diaphorobacter ruginosibacter</name>
    <dbReference type="NCBI Taxonomy" id="1715720"/>
    <lineage>
        <taxon>Bacteria</taxon>
        <taxon>Pseudomonadati</taxon>
        <taxon>Pseudomonadota</taxon>
        <taxon>Betaproteobacteria</taxon>
        <taxon>Burkholderiales</taxon>
        <taxon>Comamonadaceae</taxon>
        <taxon>Diaphorobacter</taxon>
    </lineage>
</organism>
<evidence type="ECO:0000256" key="1">
    <source>
        <dbReference type="ARBA" id="ARBA00010062"/>
    </source>
</evidence>
<dbReference type="InterPro" id="IPR028082">
    <property type="entry name" value="Peripla_BP_I"/>
</dbReference>
<evidence type="ECO:0000256" key="5">
    <source>
        <dbReference type="SAM" id="SignalP"/>
    </source>
</evidence>
<dbReference type="AlphaFoldDB" id="A0A7G9RIL9"/>